<accession>A0ABQ6IAE8</accession>
<feature type="compositionally biased region" description="Low complexity" evidence="1">
    <location>
        <begin position="36"/>
        <end position="46"/>
    </location>
</feature>
<feature type="region of interest" description="Disordered" evidence="1">
    <location>
        <begin position="94"/>
        <end position="256"/>
    </location>
</feature>
<sequence length="256" mass="27378">MSAQHRAEHAEDQAARHPHISLHVDPRQVREPEQQPRPVQAVRPPATRGRCRLQVAAPDAVHDGEHSDHGEGVPAPLILTPGCIEGAQQGLLRERGAGTQRGACKERGSTTVAECHPRRHDDGREGERQQVQPRADEPGPGQHRKSEAEDRHDRDKEGDGATVPEMLRRLRGDPCDERRTGGGGDGGKGGGRGSRFGQVEEQGTGGAQGVDKEPCGHRDESEGATLSGIHGVHATAQVTDGAKGTAKAPTRTGRRR</sequence>
<dbReference type="EMBL" id="BSUN01000001">
    <property type="protein sequence ID" value="GMA34827.1"/>
    <property type="molecule type" value="Genomic_DNA"/>
</dbReference>
<feature type="compositionally biased region" description="Basic and acidic residues" evidence="1">
    <location>
        <begin position="1"/>
        <end position="15"/>
    </location>
</feature>
<evidence type="ECO:0000313" key="2">
    <source>
        <dbReference type="EMBL" id="GMA34827.1"/>
    </source>
</evidence>
<organism evidence="2 3">
    <name type="scientific">Demequina litorisediminis</name>
    <dbReference type="NCBI Taxonomy" id="1849022"/>
    <lineage>
        <taxon>Bacteria</taxon>
        <taxon>Bacillati</taxon>
        <taxon>Actinomycetota</taxon>
        <taxon>Actinomycetes</taxon>
        <taxon>Micrococcales</taxon>
        <taxon>Demequinaceae</taxon>
        <taxon>Demequina</taxon>
    </lineage>
</organism>
<proteinExistence type="predicted"/>
<feature type="compositionally biased region" description="Basic and acidic residues" evidence="1">
    <location>
        <begin position="166"/>
        <end position="180"/>
    </location>
</feature>
<keyword evidence="3" id="KW-1185">Reference proteome</keyword>
<dbReference type="Proteomes" id="UP001157125">
    <property type="component" value="Unassembled WGS sequence"/>
</dbReference>
<feature type="compositionally biased region" description="Basic and acidic residues" evidence="1">
    <location>
        <begin position="144"/>
        <end position="159"/>
    </location>
</feature>
<protein>
    <submittedName>
        <fullName evidence="2">Uncharacterized protein</fullName>
    </submittedName>
</protein>
<comment type="caution">
    <text evidence="2">The sequence shown here is derived from an EMBL/GenBank/DDBJ whole genome shotgun (WGS) entry which is preliminary data.</text>
</comment>
<evidence type="ECO:0000256" key="1">
    <source>
        <dbReference type="SAM" id="MobiDB-lite"/>
    </source>
</evidence>
<feature type="region of interest" description="Disordered" evidence="1">
    <location>
        <begin position="1"/>
        <end position="73"/>
    </location>
</feature>
<feature type="compositionally biased region" description="Basic and acidic residues" evidence="1">
    <location>
        <begin position="210"/>
        <end position="221"/>
    </location>
</feature>
<feature type="compositionally biased region" description="Basic and acidic residues" evidence="1">
    <location>
        <begin position="60"/>
        <end position="71"/>
    </location>
</feature>
<evidence type="ECO:0000313" key="3">
    <source>
        <dbReference type="Proteomes" id="UP001157125"/>
    </source>
</evidence>
<feature type="compositionally biased region" description="Basic and acidic residues" evidence="1">
    <location>
        <begin position="115"/>
        <end position="128"/>
    </location>
</feature>
<name>A0ABQ6IAE8_9MICO</name>
<reference evidence="3" key="1">
    <citation type="journal article" date="2019" name="Int. J. Syst. Evol. Microbiol.">
        <title>The Global Catalogue of Microorganisms (GCM) 10K type strain sequencing project: providing services to taxonomists for standard genome sequencing and annotation.</title>
        <authorList>
            <consortium name="The Broad Institute Genomics Platform"/>
            <consortium name="The Broad Institute Genome Sequencing Center for Infectious Disease"/>
            <person name="Wu L."/>
            <person name="Ma J."/>
        </authorList>
    </citation>
    <scope>NUCLEOTIDE SEQUENCE [LARGE SCALE GENOMIC DNA]</scope>
    <source>
        <strain evidence="3">NBRC 112299</strain>
    </source>
</reference>
<feature type="compositionally biased region" description="Basic and acidic residues" evidence="1">
    <location>
        <begin position="22"/>
        <end position="34"/>
    </location>
</feature>
<feature type="compositionally biased region" description="Gly residues" evidence="1">
    <location>
        <begin position="181"/>
        <end position="194"/>
    </location>
</feature>
<gene>
    <name evidence="2" type="ORF">GCM10025876_10310</name>
</gene>